<gene>
    <name evidence="3" type="ORF">G7Y89_g10347</name>
</gene>
<name>A0A8H4RE18_9HELO</name>
<dbReference type="Gene3D" id="3.30.710.10">
    <property type="entry name" value="Potassium Channel Kv1.1, Chain A"/>
    <property type="match status" value="1"/>
</dbReference>
<evidence type="ECO:0000313" key="4">
    <source>
        <dbReference type="Proteomes" id="UP000566819"/>
    </source>
</evidence>
<reference evidence="3 4" key="1">
    <citation type="submission" date="2020-03" db="EMBL/GenBank/DDBJ databases">
        <title>Draft Genome Sequence of Cudoniella acicularis.</title>
        <authorList>
            <person name="Buettner E."/>
            <person name="Kellner H."/>
        </authorList>
    </citation>
    <scope>NUCLEOTIDE SEQUENCE [LARGE SCALE GENOMIC DNA]</scope>
    <source>
        <strain evidence="3 4">DSM 108380</strain>
    </source>
</reference>
<dbReference type="Proteomes" id="UP000566819">
    <property type="component" value="Unassembled WGS sequence"/>
</dbReference>
<feature type="compositionally biased region" description="Polar residues" evidence="1">
    <location>
        <begin position="36"/>
        <end position="54"/>
    </location>
</feature>
<comment type="caution">
    <text evidence="3">The sequence shown here is derived from an EMBL/GenBank/DDBJ whole genome shotgun (WGS) entry which is preliminary data.</text>
</comment>
<sequence>MPFSASKRVIPPPVELAPIIATCGRPRESDADDNGESSSSASQRRAMNGSNKSPPSFLGEQPMVSVVVKNCQRSIQTIPIHKNFICYYSLYFEAALNNNFVEGQTQEVQLDDVDHEVFNLFVTWIYGQKIRSSESEKLDINIILNLWLLADRLLVPKLQNEAMNYLFSQNCDPKTMGTNTINSAYALTLKGSPLRLYIAEFSCTALSPDRAIISDELPRELLEDIIACLLKKNT</sequence>
<accession>A0A8H4RE18</accession>
<dbReference type="EMBL" id="JAAMPI010000908">
    <property type="protein sequence ID" value="KAF4627803.1"/>
    <property type="molecule type" value="Genomic_DNA"/>
</dbReference>
<keyword evidence="4" id="KW-1185">Reference proteome</keyword>
<dbReference type="CDD" id="cd18186">
    <property type="entry name" value="BTB_POZ_ZBTB_KLHL-like"/>
    <property type="match status" value="1"/>
</dbReference>
<dbReference type="PANTHER" id="PTHR47843">
    <property type="entry name" value="BTB DOMAIN-CONTAINING PROTEIN-RELATED"/>
    <property type="match status" value="1"/>
</dbReference>
<feature type="domain" description="BTB" evidence="2">
    <location>
        <begin position="62"/>
        <end position="134"/>
    </location>
</feature>
<dbReference type="SUPFAM" id="SSF54695">
    <property type="entry name" value="POZ domain"/>
    <property type="match status" value="1"/>
</dbReference>
<dbReference type="OrthoDB" id="194443at2759"/>
<dbReference type="InterPro" id="IPR000210">
    <property type="entry name" value="BTB/POZ_dom"/>
</dbReference>
<proteinExistence type="predicted"/>
<evidence type="ECO:0000313" key="3">
    <source>
        <dbReference type="EMBL" id="KAF4627803.1"/>
    </source>
</evidence>
<dbReference type="Pfam" id="PF00651">
    <property type="entry name" value="BTB"/>
    <property type="match status" value="1"/>
</dbReference>
<dbReference type="SMART" id="SM00225">
    <property type="entry name" value="BTB"/>
    <property type="match status" value="1"/>
</dbReference>
<protein>
    <recommendedName>
        <fullName evidence="2">BTB domain-containing protein</fullName>
    </recommendedName>
</protein>
<dbReference type="PANTHER" id="PTHR47843:SF2">
    <property type="entry name" value="BTB DOMAIN-CONTAINING PROTEIN"/>
    <property type="match status" value="1"/>
</dbReference>
<dbReference type="PROSITE" id="PS50097">
    <property type="entry name" value="BTB"/>
    <property type="match status" value="1"/>
</dbReference>
<organism evidence="3 4">
    <name type="scientific">Cudoniella acicularis</name>
    <dbReference type="NCBI Taxonomy" id="354080"/>
    <lineage>
        <taxon>Eukaryota</taxon>
        <taxon>Fungi</taxon>
        <taxon>Dikarya</taxon>
        <taxon>Ascomycota</taxon>
        <taxon>Pezizomycotina</taxon>
        <taxon>Leotiomycetes</taxon>
        <taxon>Helotiales</taxon>
        <taxon>Tricladiaceae</taxon>
        <taxon>Cudoniella</taxon>
    </lineage>
</organism>
<evidence type="ECO:0000256" key="1">
    <source>
        <dbReference type="SAM" id="MobiDB-lite"/>
    </source>
</evidence>
<feature type="region of interest" description="Disordered" evidence="1">
    <location>
        <begin position="21"/>
        <end position="58"/>
    </location>
</feature>
<evidence type="ECO:0000259" key="2">
    <source>
        <dbReference type="PROSITE" id="PS50097"/>
    </source>
</evidence>
<dbReference type="InterPro" id="IPR011333">
    <property type="entry name" value="SKP1/BTB/POZ_sf"/>
</dbReference>
<dbReference type="AlphaFoldDB" id="A0A8H4RE18"/>